<evidence type="ECO:0000313" key="3">
    <source>
        <dbReference type="EMBL" id="MFD0920317.1"/>
    </source>
</evidence>
<feature type="domain" description="DUF218" evidence="2">
    <location>
        <begin position="161"/>
        <end position="306"/>
    </location>
</feature>
<dbReference type="Pfam" id="PF02698">
    <property type="entry name" value="DUF218"/>
    <property type="match status" value="1"/>
</dbReference>
<evidence type="ECO:0000313" key="4">
    <source>
        <dbReference type="Proteomes" id="UP001597018"/>
    </source>
</evidence>
<keyword evidence="1" id="KW-1133">Transmembrane helix</keyword>
<evidence type="ECO:0000256" key="1">
    <source>
        <dbReference type="SAM" id="Phobius"/>
    </source>
</evidence>
<gene>
    <name evidence="3" type="ORF">ACFQ16_11255</name>
</gene>
<feature type="transmembrane region" description="Helical" evidence="1">
    <location>
        <begin position="58"/>
        <end position="85"/>
    </location>
</feature>
<dbReference type="Gene3D" id="3.40.50.620">
    <property type="entry name" value="HUPs"/>
    <property type="match status" value="1"/>
</dbReference>
<keyword evidence="1" id="KW-0812">Transmembrane</keyword>
<dbReference type="InterPro" id="IPR014729">
    <property type="entry name" value="Rossmann-like_a/b/a_fold"/>
</dbReference>
<keyword evidence="1" id="KW-0472">Membrane</keyword>
<organism evidence="3 4">
    <name type="scientific">Saccharopolyspora rosea</name>
    <dbReference type="NCBI Taxonomy" id="524884"/>
    <lineage>
        <taxon>Bacteria</taxon>
        <taxon>Bacillati</taxon>
        <taxon>Actinomycetota</taxon>
        <taxon>Actinomycetes</taxon>
        <taxon>Pseudonocardiales</taxon>
        <taxon>Pseudonocardiaceae</taxon>
        <taxon>Saccharopolyspora</taxon>
    </lineage>
</organism>
<dbReference type="Proteomes" id="UP001597018">
    <property type="component" value="Unassembled WGS sequence"/>
</dbReference>
<sequence>MIVSFALALCCLGAFAVSFARDRRRLRNGVFLVPALFFGLSAVLDAMDFNAFGTWVKAVVVFAVIALGPLCVAALAVFLVLNGVTMLRREGRRLGNLLSLLLGLAMIGYAVLGVLALVLNWFALFATLITVGLVVGYVSFLFACYLVYSLIYLRIPNRRADFVMVLGSGLLNGKVPPLLASRLDRARQVFEALRARGGAPMIITSGGKGPDEPVPESHAMAEYLVAAGVPRDRILLEDRSRTTAENMRFSDRIMRAAVPDYRCLVVTNNFHAFRAALLARVEGVSGEVVGSPTAAYYWPSATIREFVAIFRDRWKINLPICAVLALAEPVLLAVS</sequence>
<dbReference type="EMBL" id="JBHTIW010000006">
    <property type="protein sequence ID" value="MFD0920317.1"/>
    <property type="molecule type" value="Genomic_DNA"/>
</dbReference>
<reference evidence="4" key="1">
    <citation type="journal article" date="2019" name="Int. J. Syst. Evol. Microbiol.">
        <title>The Global Catalogue of Microorganisms (GCM) 10K type strain sequencing project: providing services to taxonomists for standard genome sequencing and annotation.</title>
        <authorList>
            <consortium name="The Broad Institute Genomics Platform"/>
            <consortium name="The Broad Institute Genome Sequencing Center for Infectious Disease"/>
            <person name="Wu L."/>
            <person name="Ma J."/>
        </authorList>
    </citation>
    <scope>NUCLEOTIDE SEQUENCE [LARGE SCALE GENOMIC DNA]</scope>
    <source>
        <strain evidence="4">CCUG 56401</strain>
    </source>
</reference>
<feature type="transmembrane region" description="Helical" evidence="1">
    <location>
        <begin position="125"/>
        <end position="148"/>
    </location>
</feature>
<dbReference type="InterPro" id="IPR003848">
    <property type="entry name" value="DUF218"/>
</dbReference>
<accession>A0ABW3FRE6</accession>
<keyword evidence="4" id="KW-1185">Reference proteome</keyword>
<comment type="caution">
    <text evidence="3">The sequence shown here is derived from an EMBL/GenBank/DDBJ whole genome shotgun (WGS) entry which is preliminary data.</text>
</comment>
<dbReference type="InterPro" id="IPR051599">
    <property type="entry name" value="Cell_Envelope_Assoc"/>
</dbReference>
<dbReference type="PANTHER" id="PTHR30336">
    <property type="entry name" value="INNER MEMBRANE PROTEIN, PROBABLE PERMEASE"/>
    <property type="match status" value="1"/>
</dbReference>
<protein>
    <submittedName>
        <fullName evidence="3">YdcF family protein</fullName>
    </submittedName>
</protein>
<dbReference type="PANTHER" id="PTHR30336:SF18">
    <property type="entry name" value="MEMBRANE PROTEIN"/>
    <property type="match status" value="1"/>
</dbReference>
<feature type="transmembrane region" description="Helical" evidence="1">
    <location>
        <begin position="97"/>
        <end position="119"/>
    </location>
</feature>
<dbReference type="CDD" id="cd06259">
    <property type="entry name" value="YdcF-like"/>
    <property type="match status" value="1"/>
</dbReference>
<evidence type="ECO:0000259" key="2">
    <source>
        <dbReference type="Pfam" id="PF02698"/>
    </source>
</evidence>
<name>A0ABW3FRE6_9PSEU</name>
<proteinExistence type="predicted"/>
<dbReference type="RefSeq" id="WP_263247798.1">
    <property type="nucleotide sequence ID" value="NZ_BAABLT010000017.1"/>
</dbReference>